<evidence type="ECO:0000313" key="3">
    <source>
        <dbReference type="Proteomes" id="UP000002218"/>
    </source>
</evidence>
<evidence type="ECO:0000259" key="1">
    <source>
        <dbReference type="PROSITE" id="PS50995"/>
    </source>
</evidence>
<dbReference type="EMBL" id="CP001737">
    <property type="protein sequence ID" value="ACV79616.1"/>
    <property type="molecule type" value="Genomic_DNA"/>
</dbReference>
<accession>C8XD13</accession>
<dbReference type="SUPFAM" id="SSF46785">
    <property type="entry name" value="Winged helix' DNA-binding domain"/>
    <property type="match status" value="1"/>
</dbReference>
<dbReference type="eggNOG" id="COG1846">
    <property type="taxonomic scope" value="Bacteria"/>
</dbReference>
<dbReference type="PANTHER" id="PTHR33164:SF57">
    <property type="entry name" value="MARR-FAMILY TRANSCRIPTIONAL REGULATOR"/>
    <property type="match status" value="1"/>
</dbReference>
<dbReference type="InterPro" id="IPR036388">
    <property type="entry name" value="WH-like_DNA-bd_sf"/>
</dbReference>
<dbReference type="PRINTS" id="PR00598">
    <property type="entry name" value="HTHMARR"/>
</dbReference>
<evidence type="ECO:0000313" key="2">
    <source>
        <dbReference type="EMBL" id="ACV79616.1"/>
    </source>
</evidence>
<dbReference type="Gene3D" id="1.10.10.10">
    <property type="entry name" value="Winged helix-like DNA-binding domain superfamily/Winged helix DNA-binding domain"/>
    <property type="match status" value="1"/>
</dbReference>
<dbReference type="OrthoDB" id="4404499at2"/>
<dbReference type="STRING" id="479431.Namu_3286"/>
<dbReference type="AlphaFoldDB" id="C8XD13"/>
<reference evidence="2 3" key="2">
    <citation type="journal article" date="2010" name="Stand. Genomic Sci.">
        <title>Complete genome sequence of Nakamurella multipartita type strain (Y-104).</title>
        <authorList>
            <person name="Tice H."/>
            <person name="Mayilraj S."/>
            <person name="Sims D."/>
            <person name="Lapidus A."/>
            <person name="Nolan M."/>
            <person name="Lucas S."/>
            <person name="Glavina Del Rio T."/>
            <person name="Copeland A."/>
            <person name="Cheng J.F."/>
            <person name="Meincke L."/>
            <person name="Bruce D."/>
            <person name="Goodwin L."/>
            <person name="Pitluck S."/>
            <person name="Ivanova N."/>
            <person name="Mavromatis K."/>
            <person name="Ovchinnikova G."/>
            <person name="Pati A."/>
            <person name="Chen A."/>
            <person name="Palaniappan K."/>
            <person name="Land M."/>
            <person name="Hauser L."/>
            <person name="Chang Y.J."/>
            <person name="Jeffries C.D."/>
            <person name="Detter J.C."/>
            <person name="Brettin T."/>
            <person name="Rohde M."/>
            <person name="Goker M."/>
            <person name="Bristow J."/>
            <person name="Eisen J.A."/>
            <person name="Markowitz V."/>
            <person name="Hugenholtz P."/>
            <person name="Kyrpides N.C."/>
            <person name="Klenk H.P."/>
            <person name="Chen F."/>
        </authorList>
    </citation>
    <scope>NUCLEOTIDE SEQUENCE [LARGE SCALE GENOMIC DNA]</scope>
    <source>
        <strain evidence="3">ATCC 700099 / DSM 44233 / CIP 104796 / JCM 9543 / NBRC 105858 / Y-104</strain>
    </source>
</reference>
<dbReference type="InterPro" id="IPR036390">
    <property type="entry name" value="WH_DNA-bd_sf"/>
</dbReference>
<dbReference type="Pfam" id="PF12802">
    <property type="entry name" value="MarR_2"/>
    <property type="match status" value="1"/>
</dbReference>
<dbReference type="InterPro" id="IPR039422">
    <property type="entry name" value="MarR/SlyA-like"/>
</dbReference>
<reference evidence="3" key="1">
    <citation type="submission" date="2009-09" db="EMBL/GenBank/DDBJ databases">
        <title>The complete genome of Nakamurella multipartita DSM 44233.</title>
        <authorList>
            <consortium name="US DOE Joint Genome Institute (JGI-PGF)"/>
            <person name="Lucas S."/>
            <person name="Copeland A."/>
            <person name="Lapidus A."/>
            <person name="Glavina del Rio T."/>
            <person name="Dalin E."/>
            <person name="Tice H."/>
            <person name="Bruce D."/>
            <person name="Goodwin L."/>
            <person name="Pitluck S."/>
            <person name="Kyrpides N."/>
            <person name="Mavromatis K."/>
            <person name="Ivanova N."/>
            <person name="Ovchinnikova G."/>
            <person name="Sims D."/>
            <person name="Meincke L."/>
            <person name="Brettin T."/>
            <person name="Detter J.C."/>
            <person name="Han C."/>
            <person name="Larimer F."/>
            <person name="Land M."/>
            <person name="Hauser L."/>
            <person name="Markowitz V."/>
            <person name="Cheng J.-F."/>
            <person name="Hugenholtz P."/>
            <person name="Woyke T."/>
            <person name="Wu D."/>
            <person name="Klenk H.-P."/>
            <person name="Eisen J.A."/>
        </authorList>
    </citation>
    <scope>NUCLEOTIDE SEQUENCE [LARGE SCALE GENOMIC DNA]</scope>
    <source>
        <strain evidence="3">ATCC 700099 / DSM 44233 / CIP 104796 / JCM 9543 / NBRC 105858 / Y-104</strain>
    </source>
</reference>
<dbReference type="PANTHER" id="PTHR33164">
    <property type="entry name" value="TRANSCRIPTIONAL REGULATOR, MARR FAMILY"/>
    <property type="match status" value="1"/>
</dbReference>
<dbReference type="HOGENOM" id="CLU_119504_0_0_11"/>
<dbReference type="GO" id="GO:0006950">
    <property type="term" value="P:response to stress"/>
    <property type="evidence" value="ECO:0007669"/>
    <property type="project" value="TreeGrafter"/>
</dbReference>
<protein>
    <submittedName>
        <fullName evidence="2">Transcriptional regulator, MarR family</fullName>
    </submittedName>
</protein>
<name>C8XD13_NAKMY</name>
<gene>
    <name evidence="2" type="ordered locus">Namu_3286</name>
</gene>
<dbReference type="SMART" id="SM00347">
    <property type="entry name" value="HTH_MARR"/>
    <property type="match status" value="1"/>
</dbReference>
<proteinExistence type="predicted"/>
<dbReference type="RefSeq" id="WP_015748483.1">
    <property type="nucleotide sequence ID" value="NC_013235.1"/>
</dbReference>
<dbReference type="PROSITE" id="PS50995">
    <property type="entry name" value="HTH_MARR_2"/>
    <property type="match status" value="1"/>
</dbReference>
<dbReference type="InterPro" id="IPR000835">
    <property type="entry name" value="HTH_MarR-typ"/>
</dbReference>
<sequence precursor="true">MTQLDRTANVLGALAATVTDQATAAMLAAADLPATGSSSALATLSAIAEFLDAPTVDQVRRVMGLTPSGAVRLIDRLESEGLVVRGPGTDGRTRAITLTDRGAAAAAALARARRQVLTTMLDGLAPDELDTLGELLGRMMGNAVRAKTGGAWICRLCDLTACERADGRCPAATAALAHYGVRAADAGIAPAPGPDQP</sequence>
<dbReference type="InParanoid" id="C8XD13"/>
<organism evidence="2 3">
    <name type="scientific">Nakamurella multipartita (strain ATCC 700099 / DSM 44233 / CIP 104796 / JCM 9543 / NBRC 105858 / Y-104)</name>
    <name type="common">Microsphaera multipartita</name>
    <dbReference type="NCBI Taxonomy" id="479431"/>
    <lineage>
        <taxon>Bacteria</taxon>
        <taxon>Bacillati</taxon>
        <taxon>Actinomycetota</taxon>
        <taxon>Actinomycetes</taxon>
        <taxon>Nakamurellales</taxon>
        <taxon>Nakamurellaceae</taxon>
        <taxon>Nakamurella</taxon>
    </lineage>
</organism>
<dbReference type="Proteomes" id="UP000002218">
    <property type="component" value="Chromosome"/>
</dbReference>
<dbReference type="KEGG" id="nml:Namu_3286"/>
<feature type="domain" description="HTH marR-type" evidence="1">
    <location>
        <begin position="1"/>
        <end position="141"/>
    </location>
</feature>
<keyword evidence="3" id="KW-1185">Reference proteome</keyword>
<dbReference type="GO" id="GO:0003700">
    <property type="term" value="F:DNA-binding transcription factor activity"/>
    <property type="evidence" value="ECO:0007669"/>
    <property type="project" value="InterPro"/>
</dbReference>